<gene>
    <name evidence="6" type="ordered locus">Turpa_1990</name>
</gene>
<dbReference type="STRING" id="869212.Turpa_1990"/>
<dbReference type="PROSITE" id="PS51635">
    <property type="entry name" value="PNPLA"/>
    <property type="match status" value="1"/>
</dbReference>
<dbReference type="InterPro" id="IPR002641">
    <property type="entry name" value="PNPLA_dom"/>
</dbReference>
<keyword evidence="1 4" id="KW-0378">Hydrolase</keyword>
<dbReference type="Proteomes" id="UP000006048">
    <property type="component" value="Chromosome"/>
</dbReference>
<feature type="active site" description="Nucleophile" evidence="4">
    <location>
        <position position="39"/>
    </location>
</feature>
<dbReference type="AlphaFoldDB" id="I4B5T0"/>
<feature type="short sequence motif" description="DGA/G" evidence="4">
    <location>
        <begin position="163"/>
        <end position="165"/>
    </location>
</feature>
<dbReference type="PANTHER" id="PTHR14226">
    <property type="entry name" value="NEUROPATHY TARGET ESTERASE/SWISS CHEESE D.MELANOGASTER"/>
    <property type="match status" value="1"/>
</dbReference>
<dbReference type="Pfam" id="PF01734">
    <property type="entry name" value="Patatin"/>
    <property type="match status" value="1"/>
</dbReference>
<feature type="short sequence motif" description="GXGXXG" evidence="4">
    <location>
        <begin position="10"/>
        <end position="15"/>
    </location>
</feature>
<dbReference type="KEGG" id="tpx:Turpa_1990"/>
<keyword evidence="3 4" id="KW-0443">Lipid metabolism</keyword>
<name>I4B5T0_TURPD</name>
<evidence type="ECO:0000256" key="2">
    <source>
        <dbReference type="ARBA" id="ARBA00022963"/>
    </source>
</evidence>
<feature type="active site" description="Proton acceptor" evidence="4">
    <location>
        <position position="163"/>
    </location>
</feature>
<dbReference type="RefSeq" id="WP_014803144.1">
    <property type="nucleotide sequence ID" value="NC_018020.1"/>
</dbReference>
<evidence type="ECO:0000256" key="4">
    <source>
        <dbReference type="PROSITE-ProRule" id="PRU01161"/>
    </source>
</evidence>
<dbReference type="InterPro" id="IPR050301">
    <property type="entry name" value="NTE"/>
</dbReference>
<proteinExistence type="predicted"/>
<evidence type="ECO:0000256" key="1">
    <source>
        <dbReference type="ARBA" id="ARBA00022801"/>
    </source>
</evidence>
<evidence type="ECO:0000313" key="7">
    <source>
        <dbReference type="Proteomes" id="UP000006048"/>
    </source>
</evidence>
<accession>I4B5T0</accession>
<dbReference type="Gene3D" id="3.40.1090.10">
    <property type="entry name" value="Cytosolic phospholipase A2 catalytic domain"/>
    <property type="match status" value="1"/>
</dbReference>
<reference evidence="6 7" key="1">
    <citation type="submission" date="2012-06" db="EMBL/GenBank/DDBJ databases">
        <title>The complete chromosome of genome of Turneriella parva DSM 21527.</title>
        <authorList>
            <consortium name="US DOE Joint Genome Institute (JGI-PGF)"/>
            <person name="Lucas S."/>
            <person name="Han J."/>
            <person name="Lapidus A."/>
            <person name="Bruce D."/>
            <person name="Goodwin L."/>
            <person name="Pitluck S."/>
            <person name="Peters L."/>
            <person name="Kyrpides N."/>
            <person name="Mavromatis K."/>
            <person name="Ivanova N."/>
            <person name="Mikhailova N."/>
            <person name="Chertkov O."/>
            <person name="Detter J.C."/>
            <person name="Tapia R."/>
            <person name="Han C."/>
            <person name="Land M."/>
            <person name="Hauser L."/>
            <person name="Markowitz V."/>
            <person name="Cheng J.-F."/>
            <person name="Hugenholtz P."/>
            <person name="Woyke T."/>
            <person name="Wu D."/>
            <person name="Gronow S."/>
            <person name="Wellnitz S."/>
            <person name="Brambilla E."/>
            <person name="Klenk H.-P."/>
            <person name="Eisen J.A."/>
        </authorList>
    </citation>
    <scope>NUCLEOTIDE SEQUENCE [LARGE SCALE GENOMIC DNA]</scope>
    <source>
        <strain evidence="7">ATCC BAA-1111 / DSM 21527 / NCTC 11395 / H</strain>
    </source>
</reference>
<dbReference type="EMBL" id="CP002959">
    <property type="protein sequence ID" value="AFM12637.1"/>
    <property type="molecule type" value="Genomic_DNA"/>
</dbReference>
<dbReference type="GO" id="GO:0016042">
    <property type="term" value="P:lipid catabolic process"/>
    <property type="evidence" value="ECO:0007669"/>
    <property type="project" value="UniProtKB-UniRule"/>
</dbReference>
<evidence type="ECO:0000313" key="6">
    <source>
        <dbReference type="EMBL" id="AFM12637.1"/>
    </source>
</evidence>
<dbReference type="CDD" id="cd07209">
    <property type="entry name" value="Pat_hypo_Ecoli_Z1214_like"/>
    <property type="match status" value="1"/>
</dbReference>
<dbReference type="PATRIC" id="fig|869212.3.peg.1994"/>
<dbReference type="InterPro" id="IPR016035">
    <property type="entry name" value="Acyl_Trfase/lysoPLipase"/>
</dbReference>
<dbReference type="PANTHER" id="PTHR14226:SF57">
    <property type="entry name" value="BLR7027 PROTEIN"/>
    <property type="match status" value="1"/>
</dbReference>
<organism evidence="6 7">
    <name type="scientific">Turneriella parva (strain ATCC BAA-1111 / DSM 21527 / NCTC 11395 / H)</name>
    <name type="common">Leptospira parva</name>
    <dbReference type="NCBI Taxonomy" id="869212"/>
    <lineage>
        <taxon>Bacteria</taxon>
        <taxon>Pseudomonadati</taxon>
        <taxon>Spirochaetota</taxon>
        <taxon>Spirochaetia</taxon>
        <taxon>Leptospirales</taxon>
        <taxon>Leptospiraceae</taxon>
        <taxon>Turneriella</taxon>
    </lineage>
</organism>
<evidence type="ECO:0000259" key="5">
    <source>
        <dbReference type="PROSITE" id="PS51635"/>
    </source>
</evidence>
<sequence length="298" mass="32938">MSARALILSGGGARGAYQAGVYRYLSEIDWKPDLISGTSVGAINACAIASGFDARKLQTFWLNIAQDNVFAFSFWRKIWQFISRSGYSAVLDTTPLRKFLSQNIDMRALGESDIAVVICAINIVRSRLRFFTNKEIGVDEIMASSAIPLLFPWQNVNGEPHWDGGIMANTPILPALERGSREIVVVLLSPVGGTPMSIPKSRKGIAELMLEQSLLGSYQSFMAGIQSEKRMHEELREQGILGTLQSMIRPRIVSGDTKILTVAPKRMLGVASMLNFSRTQAEELLMLGYEDAKEQLDF</sequence>
<feature type="short sequence motif" description="GXSXG" evidence="4">
    <location>
        <begin position="37"/>
        <end position="41"/>
    </location>
</feature>
<keyword evidence="2 4" id="KW-0442">Lipid degradation</keyword>
<dbReference type="OrthoDB" id="9770965at2"/>
<dbReference type="HOGENOM" id="CLU_042894_0_1_12"/>
<evidence type="ECO:0000256" key="3">
    <source>
        <dbReference type="ARBA" id="ARBA00023098"/>
    </source>
</evidence>
<feature type="domain" description="PNPLA" evidence="5">
    <location>
        <begin position="6"/>
        <end position="176"/>
    </location>
</feature>
<dbReference type="SUPFAM" id="SSF52151">
    <property type="entry name" value="FabD/lysophospholipase-like"/>
    <property type="match status" value="1"/>
</dbReference>
<keyword evidence="7" id="KW-1185">Reference proteome</keyword>
<dbReference type="GO" id="GO:0016787">
    <property type="term" value="F:hydrolase activity"/>
    <property type="evidence" value="ECO:0007669"/>
    <property type="project" value="UniProtKB-UniRule"/>
</dbReference>
<protein>
    <submittedName>
        <fullName evidence="6">Patatin</fullName>
    </submittedName>
</protein>